<gene>
    <name evidence="1" type="ORF">FWK35_00030992</name>
</gene>
<proteinExistence type="predicted"/>
<comment type="caution">
    <text evidence="1">The sequence shown here is derived from an EMBL/GenBank/DDBJ whole genome shotgun (WGS) entry which is preliminary data.</text>
</comment>
<organism evidence="1 2">
    <name type="scientific">Aphis craccivora</name>
    <name type="common">Cowpea aphid</name>
    <dbReference type="NCBI Taxonomy" id="307492"/>
    <lineage>
        <taxon>Eukaryota</taxon>
        <taxon>Metazoa</taxon>
        <taxon>Ecdysozoa</taxon>
        <taxon>Arthropoda</taxon>
        <taxon>Hexapoda</taxon>
        <taxon>Insecta</taxon>
        <taxon>Pterygota</taxon>
        <taxon>Neoptera</taxon>
        <taxon>Paraneoptera</taxon>
        <taxon>Hemiptera</taxon>
        <taxon>Sternorrhyncha</taxon>
        <taxon>Aphidomorpha</taxon>
        <taxon>Aphidoidea</taxon>
        <taxon>Aphididae</taxon>
        <taxon>Aphidini</taxon>
        <taxon>Aphis</taxon>
        <taxon>Aphis</taxon>
    </lineage>
</organism>
<dbReference type="EMBL" id="VUJU01010152">
    <property type="protein sequence ID" value="KAF0715575.1"/>
    <property type="molecule type" value="Genomic_DNA"/>
</dbReference>
<sequence>LIMSKSKSGRSFHEQWTVDYGVVQKYNKALCCLCNETVVSRSFNVKRHFETIHTDIFSLSTEEKLELISQKLKRFKNQSNNFKAAFKPNNHLTAASFSVSHCIAQHGKPVSDGEYIKEVFLMTSNTLFQDFANKNEIIKRIQDLPISRNTVKERILCMSGDISNQLQTDLASADFFSICLDESTDVTSQARLAVFVRFISANIMKEELIKLITISTKTTGRDIMDEVHKEFINLKINIQNIVSITTDGAPNMVGKHNGFIKLFSDEISHRIINFHCIIHQEALCAKDSMKSLQKVMETVTKIVNFITSRALNNRQFFKLLEEVESQYSGLLMYNNVRWLSRGQVLHRFVELLEEVRLFLSDKSEDYPELNDLNWFNDLMIFTDFAAIYNDLNKKLQGRGQTIYNLKYLPYLKKQLINSKHFKDNQLDMKLIMKKYVKILKNAYELFSSRFSQFRHLDSTLEFLINPHNIKFEVLELSFFEWLSIENLEMELIEFQGSNIWRNKFINLNNELENNHSEIGRNVKSENLILNEWKSLPNSFASMKKLALSILTMFGSTHACEQLFSSMNFIKSTLRNRLGTDLGEACVQLKLTSYSPRIDSLANKIQQQISH</sequence>
<dbReference type="AlphaFoldDB" id="A0A6G0VZH9"/>
<name>A0A6G0VZH9_APHCR</name>
<dbReference type="SUPFAM" id="SSF53098">
    <property type="entry name" value="Ribonuclease H-like"/>
    <property type="match status" value="1"/>
</dbReference>
<keyword evidence="2" id="KW-1185">Reference proteome</keyword>
<accession>A0A6G0VZH9</accession>
<dbReference type="InterPro" id="IPR012337">
    <property type="entry name" value="RNaseH-like_sf"/>
</dbReference>
<evidence type="ECO:0000313" key="2">
    <source>
        <dbReference type="Proteomes" id="UP000478052"/>
    </source>
</evidence>
<dbReference type="PANTHER" id="PTHR45913:SF10">
    <property type="entry name" value="DUF4371 DOMAIN-CONTAINING PROTEIN"/>
    <property type="match status" value="1"/>
</dbReference>
<evidence type="ECO:0000313" key="1">
    <source>
        <dbReference type="EMBL" id="KAF0715575.1"/>
    </source>
</evidence>
<dbReference type="PANTHER" id="PTHR45913">
    <property type="entry name" value="EPM2A-INTERACTING PROTEIN 1"/>
    <property type="match status" value="1"/>
</dbReference>
<dbReference type="OrthoDB" id="6623314at2759"/>
<dbReference type="Proteomes" id="UP000478052">
    <property type="component" value="Unassembled WGS sequence"/>
</dbReference>
<reference evidence="1 2" key="1">
    <citation type="submission" date="2019-08" db="EMBL/GenBank/DDBJ databases">
        <title>Whole genome of Aphis craccivora.</title>
        <authorList>
            <person name="Voronova N.V."/>
            <person name="Shulinski R.S."/>
            <person name="Bandarenka Y.V."/>
            <person name="Zhorov D.G."/>
            <person name="Warner D."/>
        </authorList>
    </citation>
    <scope>NUCLEOTIDE SEQUENCE [LARGE SCALE GENOMIC DNA]</scope>
    <source>
        <strain evidence="1">180601</strain>
        <tissue evidence="1">Whole Body</tissue>
    </source>
</reference>
<feature type="non-terminal residue" evidence="1">
    <location>
        <position position="1"/>
    </location>
</feature>
<protein>
    <submittedName>
        <fullName evidence="1">General transcription factor II-I repeat domain-containing protein 2A-like</fullName>
    </submittedName>
</protein>